<protein>
    <recommendedName>
        <fullName evidence="2">ChsH2 rubredoxin-like zinc ribbon domain-containing protein</fullName>
    </recommendedName>
</protein>
<keyword evidence="4" id="KW-1185">Reference proteome</keyword>
<dbReference type="InterPro" id="IPR012340">
    <property type="entry name" value="NA-bd_OB-fold"/>
</dbReference>
<dbReference type="InterPro" id="IPR022002">
    <property type="entry name" value="ChsH2_Znr"/>
</dbReference>
<name>A0A6G4VFN5_9ACTN</name>
<evidence type="ECO:0000256" key="1">
    <source>
        <dbReference type="SAM" id="MobiDB-lite"/>
    </source>
</evidence>
<evidence type="ECO:0000313" key="3">
    <source>
        <dbReference type="EMBL" id="NGO12624.1"/>
    </source>
</evidence>
<dbReference type="AlphaFoldDB" id="A0A6G4VFN5"/>
<dbReference type="InterPro" id="IPR052513">
    <property type="entry name" value="Thioester_dehydratase-like"/>
</dbReference>
<accession>A0A6G4VFN5</accession>
<sequence length="218" mass="23880">MCSGPSPRAPDPIPPRTSSWSSPGAGRRCGEWSRRSRARWNILRIEGTECLYGWHCVPYAGFSARRTSGSRTSNSGRVQGDDIVFHPGSRTAAGVLDAETPTTTSQSEEGLFYQRCRWCGTAMFHRLLCPVCAGSDLRTERSAGLGVVRHAAIVQRNTPAARNVSLVELAEGFTVRGRVLGPLIAIRVGDRVQLATAADPVRREPVFKLREEPYSGWL</sequence>
<evidence type="ECO:0000313" key="4">
    <source>
        <dbReference type="Proteomes" id="UP000472335"/>
    </source>
</evidence>
<comment type="caution">
    <text evidence="3">The sequence shown here is derived from an EMBL/GenBank/DDBJ whole genome shotgun (WGS) entry which is preliminary data.</text>
</comment>
<evidence type="ECO:0000259" key="2">
    <source>
        <dbReference type="Pfam" id="PF12172"/>
    </source>
</evidence>
<dbReference type="PANTHER" id="PTHR34075">
    <property type="entry name" value="BLR3430 PROTEIN"/>
    <property type="match status" value="1"/>
</dbReference>
<dbReference type="SUPFAM" id="SSF50249">
    <property type="entry name" value="Nucleic acid-binding proteins"/>
    <property type="match status" value="1"/>
</dbReference>
<dbReference type="Proteomes" id="UP000472335">
    <property type="component" value="Unassembled WGS sequence"/>
</dbReference>
<dbReference type="EMBL" id="JAAKZY010000148">
    <property type="protein sequence ID" value="NGO12624.1"/>
    <property type="molecule type" value="Genomic_DNA"/>
</dbReference>
<feature type="region of interest" description="Disordered" evidence="1">
    <location>
        <begin position="1"/>
        <end position="28"/>
    </location>
</feature>
<dbReference type="PANTHER" id="PTHR34075:SF5">
    <property type="entry name" value="BLR3430 PROTEIN"/>
    <property type="match status" value="1"/>
</dbReference>
<gene>
    <name evidence="3" type="ORF">G5C60_34700</name>
</gene>
<organism evidence="3 4">
    <name type="scientific">Streptomyces scabichelini</name>
    <dbReference type="NCBI Taxonomy" id="2711217"/>
    <lineage>
        <taxon>Bacteria</taxon>
        <taxon>Bacillati</taxon>
        <taxon>Actinomycetota</taxon>
        <taxon>Actinomycetes</taxon>
        <taxon>Kitasatosporales</taxon>
        <taxon>Streptomycetaceae</taxon>
        <taxon>Streptomyces</taxon>
    </lineage>
</organism>
<dbReference type="Pfam" id="PF12172">
    <property type="entry name" value="zf-ChsH2"/>
    <property type="match status" value="1"/>
</dbReference>
<feature type="domain" description="ChsH2 rubredoxin-like zinc ribbon" evidence="2">
    <location>
        <begin position="109"/>
        <end position="137"/>
    </location>
</feature>
<proteinExistence type="predicted"/>
<reference evidence="3 4" key="1">
    <citation type="submission" date="2020-02" db="EMBL/GenBank/DDBJ databases">
        <title>Whole-genome analyses of novel actinobacteria.</title>
        <authorList>
            <person name="Sahin N."/>
            <person name="Gencbay T."/>
        </authorList>
    </citation>
    <scope>NUCLEOTIDE SEQUENCE [LARGE SCALE GENOMIC DNA]</scope>
    <source>
        <strain evidence="3 4">HC44</strain>
    </source>
</reference>